<dbReference type="InterPro" id="IPR002575">
    <property type="entry name" value="Aminoglycoside_PTrfase"/>
</dbReference>
<protein>
    <submittedName>
        <fullName evidence="2">Aminoglycoside phosphotransferase family protein</fullName>
    </submittedName>
</protein>
<dbReference type="EMBL" id="RCZP01000010">
    <property type="protein sequence ID" value="TPG56868.1"/>
    <property type="molecule type" value="Genomic_DNA"/>
</dbReference>
<dbReference type="Pfam" id="PF01636">
    <property type="entry name" value="APH"/>
    <property type="match status" value="1"/>
</dbReference>
<accession>A0A502G4P7</accession>
<dbReference type="OrthoDB" id="9777791at2"/>
<feature type="domain" description="Aminoglycoside phosphotransferase" evidence="1">
    <location>
        <begin position="24"/>
        <end position="200"/>
    </location>
</feature>
<evidence type="ECO:0000313" key="2">
    <source>
        <dbReference type="EMBL" id="TPG56868.1"/>
    </source>
</evidence>
<comment type="caution">
    <text evidence="2">The sequence shown here is derived from an EMBL/GenBank/DDBJ whole genome shotgun (WGS) entry which is preliminary data.</text>
</comment>
<dbReference type="InterPro" id="IPR011009">
    <property type="entry name" value="Kinase-like_dom_sf"/>
</dbReference>
<dbReference type="AlphaFoldDB" id="A0A502G4P7"/>
<gene>
    <name evidence="2" type="ORF">EAH89_12385</name>
</gene>
<dbReference type="GO" id="GO:0016740">
    <property type="term" value="F:transferase activity"/>
    <property type="evidence" value="ECO:0007669"/>
    <property type="project" value="UniProtKB-KW"/>
</dbReference>
<proteinExistence type="predicted"/>
<name>A0A502G4P7_9PROT</name>
<organism evidence="2 3">
    <name type="scientific">Muricoccus nepalensis</name>
    <dbReference type="NCBI Taxonomy" id="1854500"/>
    <lineage>
        <taxon>Bacteria</taxon>
        <taxon>Pseudomonadati</taxon>
        <taxon>Pseudomonadota</taxon>
        <taxon>Alphaproteobacteria</taxon>
        <taxon>Acetobacterales</taxon>
        <taxon>Roseomonadaceae</taxon>
        <taxon>Muricoccus</taxon>
    </lineage>
</organism>
<evidence type="ECO:0000313" key="3">
    <source>
        <dbReference type="Proteomes" id="UP000317078"/>
    </source>
</evidence>
<dbReference type="RefSeq" id="WP_140883461.1">
    <property type="nucleotide sequence ID" value="NZ_RCZP01000010.1"/>
</dbReference>
<reference evidence="2 3" key="1">
    <citation type="journal article" date="2019" name="Environ. Microbiol.">
        <title>Species interactions and distinct microbial communities in high Arctic permafrost affected cryosols are associated with the CH4 and CO2 gas fluxes.</title>
        <authorList>
            <person name="Altshuler I."/>
            <person name="Hamel J."/>
            <person name="Turney S."/>
            <person name="Magnuson E."/>
            <person name="Levesque R."/>
            <person name="Greer C."/>
            <person name="Whyte L.G."/>
        </authorList>
    </citation>
    <scope>NUCLEOTIDE SEQUENCE [LARGE SCALE GENOMIC DNA]</scope>
    <source>
        <strain evidence="2 3">S9.3B</strain>
    </source>
</reference>
<keyword evidence="3" id="KW-1185">Reference proteome</keyword>
<dbReference type="Gene3D" id="3.90.1200.10">
    <property type="match status" value="1"/>
</dbReference>
<sequence>MRGSLGEKIGEGAYSDVHAWAPGRVVKLFRPGFPQRHSWWEARMTGAAFAAGAPAPAVFGEVDLGGRFGVVLQRLDGPTLLQLSRSGALTPEATGAILAGLARSVHAIAPPADVLPLIETTRGALRDAGGALAPHVATGVLGLIERLLPGDGLCHGDLHPGNVIMTPDGPRIVDWQGATRGPPALDLACTEVLLAELAPAMVADPERPRAVNAAFQADYARRAGLPLATLVAAIAPYRPIVLARALLGPAGSPALRERLARRVEAALRPGT</sequence>
<evidence type="ECO:0000259" key="1">
    <source>
        <dbReference type="Pfam" id="PF01636"/>
    </source>
</evidence>
<dbReference type="SUPFAM" id="SSF56112">
    <property type="entry name" value="Protein kinase-like (PK-like)"/>
    <property type="match status" value="1"/>
</dbReference>
<dbReference type="Proteomes" id="UP000317078">
    <property type="component" value="Unassembled WGS sequence"/>
</dbReference>
<keyword evidence="2" id="KW-0808">Transferase</keyword>